<gene>
    <name evidence="2" type="ORF">LWI29_035038</name>
</gene>
<dbReference type="InterPro" id="IPR053781">
    <property type="entry name" value="F-box_AtFBL13-like"/>
</dbReference>
<dbReference type="AlphaFoldDB" id="A0AA39VZ65"/>
<reference evidence="2" key="2">
    <citation type="submission" date="2023-06" db="EMBL/GenBank/DDBJ databases">
        <authorList>
            <person name="Swenson N.G."/>
            <person name="Wegrzyn J.L."/>
            <person name="Mcevoy S.L."/>
        </authorList>
    </citation>
    <scope>NUCLEOTIDE SEQUENCE</scope>
    <source>
        <strain evidence="2">NS2018</strain>
        <tissue evidence="2">Leaf</tissue>
    </source>
</reference>
<proteinExistence type="predicted"/>
<dbReference type="InterPro" id="IPR055411">
    <property type="entry name" value="LRR_FXL15/At3g58940/PEG3-like"/>
</dbReference>
<dbReference type="InterPro" id="IPR036047">
    <property type="entry name" value="F-box-like_dom_sf"/>
</dbReference>
<evidence type="ECO:0000259" key="1">
    <source>
        <dbReference type="PROSITE" id="PS50181"/>
    </source>
</evidence>
<evidence type="ECO:0000313" key="2">
    <source>
        <dbReference type="EMBL" id="KAK0598482.1"/>
    </source>
</evidence>
<comment type="caution">
    <text evidence="2">The sequence shown here is derived from an EMBL/GenBank/DDBJ whole genome shotgun (WGS) entry which is preliminary data.</text>
</comment>
<dbReference type="Pfam" id="PF00646">
    <property type="entry name" value="F-box"/>
    <property type="match status" value="2"/>
</dbReference>
<dbReference type="EMBL" id="JAUESC010000004">
    <property type="protein sequence ID" value="KAK0598482.1"/>
    <property type="molecule type" value="Genomic_DNA"/>
</dbReference>
<dbReference type="Pfam" id="PF24758">
    <property type="entry name" value="LRR_At5g56370"/>
    <property type="match status" value="1"/>
</dbReference>
<dbReference type="SUPFAM" id="SSF81383">
    <property type="entry name" value="F-box domain"/>
    <property type="match status" value="1"/>
</dbReference>
<organism evidence="2 3">
    <name type="scientific">Acer saccharum</name>
    <name type="common">Sugar maple</name>
    <dbReference type="NCBI Taxonomy" id="4024"/>
    <lineage>
        <taxon>Eukaryota</taxon>
        <taxon>Viridiplantae</taxon>
        <taxon>Streptophyta</taxon>
        <taxon>Embryophyta</taxon>
        <taxon>Tracheophyta</taxon>
        <taxon>Spermatophyta</taxon>
        <taxon>Magnoliopsida</taxon>
        <taxon>eudicotyledons</taxon>
        <taxon>Gunneridae</taxon>
        <taxon>Pentapetalae</taxon>
        <taxon>rosids</taxon>
        <taxon>malvids</taxon>
        <taxon>Sapindales</taxon>
        <taxon>Sapindaceae</taxon>
        <taxon>Hippocastanoideae</taxon>
        <taxon>Acereae</taxon>
        <taxon>Acer</taxon>
    </lineage>
</organism>
<dbReference type="CDD" id="cd22160">
    <property type="entry name" value="F-box_AtFBL13-like"/>
    <property type="match status" value="1"/>
</dbReference>
<keyword evidence="3" id="KW-1185">Reference proteome</keyword>
<dbReference type="PANTHER" id="PTHR34223:SF51">
    <property type="entry name" value="OS06G0556300 PROTEIN"/>
    <property type="match status" value="1"/>
</dbReference>
<accession>A0AA39VZ65</accession>
<dbReference type="SUPFAM" id="SSF52058">
    <property type="entry name" value="L domain-like"/>
    <property type="match status" value="1"/>
</dbReference>
<protein>
    <recommendedName>
        <fullName evidence="1">F-box domain-containing protein</fullName>
    </recommendedName>
</protein>
<sequence>MKESYCPLSIDKCLDLDEVNILISPSIYEQMTNWYTSKIRGMVEGLCNAKSISVALNLSKGKFIMYYSSVDAEAKVLKLNQDSGEEELLFVFPMVSDLCLDQLATIVEDMLAEKIAHMSNHMEIDRLSNLPDPIIHHILSLMNRKYAVQTCVLSKKWSLEELDTNLTILTPSLYRCQNLRTLKLGPCSCMTSTFPDLSSLASLTTLQLTDFALHSCDYLSKCLVLENLSLIDCRVACVTLFKISAPQLVKLTISNLKRWDYMNREQKIVIISPRLKLFNIYGVNPLVLDRVDCPTLEKVDIQLSPPVSQKADDKKQAYILDMIRMVEGFYHVKSITISLNFSKEKFILYHGDVDGNNKLVELNKTVKTENADHESPTHQKETPIGYRLSNLPETLIYHILSLLETKDSIQTCVLSKTWRYHWTNIHTLYFDFGNFRRYESADTDHRVLFREFVLNVLIRRKPFNLHKLKFYCRGSIHFSLVRRVFNYANSHGLEHLETDIVTKFPARDLKNLKLGFGHGSDFSPNLFGFATLTNLHICGVKLPAKGDLFSGLLNLGNLSLIDCSVSIVVDFIISAPCLVNLTISDFSYIGKKMFRDSKLVISAPKLKLLNLSMEHQLVYPLVLSIHNCPTFDQVDIHIYHPTHFWRKDYMRRQTLISDVIRMLEVLCHVNSLTISLDFPKGKFMLYRNTPDAEIKFVELNKVQFPNQYY</sequence>
<dbReference type="PANTHER" id="PTHR34223">
    <property type="entry name" value="OS11G0201299 PROTEIN"/>
    <property type="match status" value="1"/>
</dbReference>
<feature type="domain" description="F-box" evidence="1">
    <location>
        <begin position="385"/>
        <end position="432"/>
    </location>
</feature>
<reference evidence="2" key="1">
    <citation type="journal article" date="2022" name="Plant J.">
        <title>Strategies of tolerance reflected in two North American maple genomes.</title>
        <authorList>
            <person name="McEvoy S.L."/>
            <person name="Sezen U.U."/>
            <person name="Trouern-Trend A."/>
            <person name="McMahon S.M."/>
            <person name="Schaberg P.G."/>
            <person name="Yang J."/>
            <person name="Wegrzyn J.L."/>
            <person name="Swenson N.G."/>
        </authorList>
    </citation>
    <scope>NUCLEOTIDE SEQUENCE</scope>
    <source>
        <strain evidence="2">NS2018</strain>
    </source>
</reference>
<dbReference type="Gene3D" id="3.80.10.10">
    <property type="entry name" value="Ribonuclease Inhibitor"/>
    <property type="match status" value="1"/>
</dbReference>
<dbReference type="PROSITE" id="PS50181">
    <property type="entry name" value="FBOX"/>
    <property type="match status" value="1"/>
</dbReference>
<dbReference type="InterPro" id="IPR032675">
    <property type="entry name" value="LRR_dom_sf"/>
</dbReference>
<dbReference type="SMART" id="SM00256">
    <property type="entry name" value="FBOX"/>
    <property type="match status" value="2"/>
</dbReference>
<evidence type="ECO:0000313" key="3">
    <source>
        <dbReference type="Proteomes" id="UP001168877"/>
    </source>
</evidence>
<dbReference type="Proteomes" id="UP001168877">
    <property type="component" value="Unassembled WGS sequence"/>
</dbReference>
<name>A0AA39VZ65_ACESA</name>
<dbReference type="InterPro" id="IPR001810">
    <property type="entry name" value="F-box_dom"/>
</dbReference>
<dbReference type="InterPro" id="IPR053197">
    <property type="entry name" value="F-box_SCFL_complex_component"/>
</dbReference>